<accession>A0A317Q029</accession>
<keyword evidence="17 20" id="KW-0998">Cell outer membrane</keyword>
<dbReference type="EC" id="3.1.1.32" evidence="5 20"/>
<keyword evidence="9" id="KW-0812">Transmembrane</keyword>
<protein>
    <recommendedName>
        <fullName evidence="7 20">Phospholipase A1</fullName>
        <ecNumber evidence="5 20">3.1.1.32</ecNumber>
        <ecNumber evidence="6 20">3.1.1.4</ecNumber>
    </recommendedName>
    <alternativeName>
        <fullName evidence="20">Phosphatidylcholine 1-acylhydrolase</fullName>
    </alternativeName>
</protein>
<feature type="signal peptide" evidence="20">
    <location>
        <begin position="1"/>
        <end position="28"/>
    </location>
</feature>
<feature type="binding site" description="in dimeric form" evidence="19">
    <location>
        <position position="197"/>
    </location>
    <ligand>
        <name>Ca(2+)</name>
        <dbReference type="ChEBI" id="CHEBI:29108"/>
        <label>1</label>
    </ligand>
</feature>
<dbReference type="GO" id="GO:0046872">
    <property type="term" value="F:metal ion binding"/>
    <property type="evidence" value="ECO:0007669"/>
    <property type="project" value="UniProtKB-KW"/>
</dbReference>
<dbReference type="GO" id="GO:0004623">
    <property type="term" value="F:phospholipase A2 activity"/>
    <property type="evidence" value="ECO:0007669"/>
    <property type="project" value="UniProtKB-EC"/>
</dbReference>
<keyword evidence="22" id="KW-1185">Reference proteome</keyword>
<dbReference type="AlphaFoldDB" id="A0A317Q029"/>
<evidence type="ECO:0000256" key="4">
    <source>
        <dbReference type="ARBA" id="ARBA00011702"/>
    </source>
</evidence>
<evidence type="ECO:0000256" key="20">
    <source>
        <dbReference type="RuleBase" id="RU366027"/>
    </source>
</evidence>
<evidence type="ECO:0000256" key="11">
    <source>
        <dbReference type="ARBA" id="ARBA00022729"/>
    </source>
</evidence>
<feature type="active site" description="Proton acceptor" evidence="18">
    <location>
        <position position="187"/>
    </location>
</feature>
<keyword evidence="10 19" id="KW-0479">Metal-binding</keyword>
<evidence type="ECO:0000256" key="7">
    <source>
        <dbReference type="ARBA" id="ARBA00021726"/>
    </source>
</evidence>
<comment type="subcellular location">
    <subcellularLocation>
        <location evidence="20">Cell outer membrane</location>
        <topology evidence="20">Multi-pass membrane protein</topology>
    </subcellularLocation>
    <text evidence="20">One of the very few enzymes located there.</text>
</comment>
<comment type="catalytic activity">
    <reaction evidence="2 20">
        <text>a 1,2-diacyl-sn-glycero-3-phosphocholine + H2O = a 1-acyl-sn-glycero-3-phosphocholine + a fatty acid + H(+)</text>
        <dbReference type="Rhea" id="RHEA:15801"/>
        <dbReference type="ChEBI" id="CHEBI:15377"/>
        <dbReference type="ChEBI" id="CHEBI:15378"/>
        <dbReference type="ChEBI" id="CHEBI:28868"/>
        <dbReference type="ChEBI" id="CHEBI:57643"/>
        <dbReference type="ChEBI" id="CHEBI:58168"/>
        <dbReference type="EC" id="3.1.1.4"/>
    </reaction>
</comment>
<keyword evidence="11 20" id="KW-0732">Signal</keyword>
<evidence type="ECO:0000313" key="22">
    <source>
        <dbReference type="Proteomes" id="UP000246964"/>
    </source>
</evidence>
<sequence>MCWSPLTPLMKVTITAVIAGLFTSATLAQDVDNSSEQQQDKDPAFAVTDVIGTYWELSEEQKRGIFQLRTYEPNFILPVIHSSDINEQPVSPTRGPASTLDSYKPNEAKLQISLRTKLLEDVILPGADLWVSYTQTSLWQVWDGDNSSPFRSTDYNPDVFAVVPIPENLDVLPGKARIRFAKVGFAHESNGQTKPDSRSWNYFHFGGMIEYGDLSWETTWKQRVNETGDDDDNPDLIRYRGNFENRLLWRDSLSTYSVTRVTRELSWDKGSWQVDFTHPLNSSKPDGLRFYIQFFSGYGETLLDYNHRQNRIGIGFLLLNI</sequence>
<dbReference type="InterPro" id="IPR003187">
    <property type="entry name" value="PLipase_A1"/>
</dbReference>
<comment type="similarity">
    <text evidence="3 20">Belongs to the phospholipase A1 family.</text>
</comment>
<keyword evidence="15 20" id="KW-0443">Lipid metabolism</keyword>
<evidence type="ECO:0000256" key="2">
    <source>
        <dbReference type="ARBA" id="ARBA00001604"/>
    </source>
</evidence>
<dbReference type="SUPFAM" id="SSF56931">
    <property type="entry name" value="Outer membrane phospholipase A (OMPLA)"/>
    <property type="match status" value="1"/>
</dbReference>
<gene>
    <name evidence="21" type="ORF">DET45_12124</name>
</gene>
<evidence type="ECO:0000256" key="10">
    <source>
        <dbReference type="ARBA" id="ARBA00022723"/>
    </source>
</evidence>
<feature type="binding site" description="in dimeric form" evidence="19">
    <location>
        <position position="147"/>
    </location>
    <ligand>
        <name>Ca(2+)</name>
        <dbReference type="ChEBI" id="CHEBI:29108"/>
        <label>1</label>
    </ligand>
</feature>
<dbReference type="GO" id="GO:0016042">
    <property type="term" value="P:lipid catabolic process"/>
    <property type="evidence" value="ECO:0007669"/>
    <property type="project" value="UniProtKB-KW"/>
</dbReference>
<dbReference type="OrthoDB" id="188433at2"/>
<dbReference type="GO" id="GO:0008970">
    <property type="term" value="F:phospholipase A1 activity"/>
    <property type="evidence" value="ECO:0007669"/>
    <property type="project" value="UniProtKB-EC"/>
</dbReference>
<dbReference type="Gene3D" id="2.40.230.10">
    <property type="entry name" value="Phospholipase A1"/>
    <property type="match status" value="1"/>
</dbReference>
<feature type="binding site" description="in dimeric form" evidence="19">
    <location>
        <position position="232"/>
    </location>
    <ligand>
        <name>Ca(2+)</name>
        <dbReference type="ChEBI" id="CHEBI:29108"/>
        <label>1</label>
    </ligand>
</feature>
<comment type="catalytic activity">
    <reaction evidence="1 20">
        <text>a 1,2-diacyl-sn-glycero-3-phosphocholine + H2O = a 2-acyl-sn-glycero-3-phosphocholine + a fatty acid + H(+)</text>
        <dbReference type="Rhea" id="RHEA:18689"/>
        <dbReference type="ChEBI" id="CHEBI:15377"/>
        <dbReference type="ChEBI" id="CHEBI:15378"/>
        <dbReference type="ChEBI" id="CHEBI:28868"/>
        <dbReference type="ChEBI" id="CHEBI:57643"/>
        <dbReference type="ChEBI" id="CHEBI:57875"/>
        <dbReference type="EC" id="3.1.1.32"/>
    </reaction>
</comment>
<comment type="caution">
    <text evidence="21">The sequence shown here is derived from an EMBL/GenBank/DDBJ whole genome shotgun (WGS) entry which is preliminary data.</text>
</comment>
<dbReference type="EC" id="3.1.1.4" evidence="6 20"/>
<comment type="subunit">
    <text evidence="4 20">Homodimer; dimerization is reversible, and the dimeric form is the active one.</text>
</comment>
<evidence type="ECO:0000256" key="5">
    <source>
        <dbReference type="ARBA" id="ARBA00013179"/>
    </source>
</evidence>
<keyword evidence="13 19" id="KW-0106">Calcium</keyword>
<evidence type="ECO:0000256" key="1">
    <source>
        <dbReference type="ARBA" id="ARBA00000111"/>
    </source>
</evidence>
<proteinExistence type="inferred from homology"/>
<dbReference type="GO" id="GO:0009279">
    <property type="term" value="C:cell outer membrane"/>
    <property type="evidence" value="ECO:0007669"/>
    <property type="project" value="UniProtKB-SubCell"/>
</dbReference>
<name>A0A317Q029_9GAMM</name>
<evidence type="ECO:0000256" key="8">
    <source>
        <dbReference type="ARBA" id="ARBA00022452"/>
    </source>
</evidence>
<evidence type="ECO:0000256" key="9">
    <source>
        <dbReference type="ARBA" id="ARBA00022692"/>
    </source>
</evidence>
<feature type="chain" id="PRO_5019619504" description="Phospholipase A1" evidence="20">
    <location>
        <begin position="29"/>
        <end position="321"/>
    </location>
</feature>
<evidence type="ECO:0000256" key="19">
    <source>
        <dbReference type="PIRSR" id="PIRSR603187-2"/>
    </source>
</evidence>
<evidence type="ECO:0000256" key="3">
    <source>
        <dbReference type="ARBA" id="ARBA00010525"/>
    </source>
</evidence>
<comment type="cofactor">
    <cofactor evidence="20">
        <name>Ca(2+)</name>
        <dbReference type="ChEBI" id="CHEBI:29108"/>
    </cofactor>
    <text evidence="20">Binds 1 Ca(2+) ion per monomer. In the dimeric form the Ca(2+) is bound by different amino acids with binding of each Ca(2+) shared with ligands coming from each monomer. The Ca(2+) ion may have a role in catalysis.</text>
</comment>
<keyword evidence="8" id="KW-1134">Transmembrane beta strand</keyword>
<evidence type="ECO:0000313" key="21">
    <source>
        <dbReference type="EMBL" id="PWW09248.1"/>
    </source>
</evidence>
<keyword evidence="16" id="KW-0472">Membrane</keyword>
<organism evidence="21 22">
    <name type="scientific">Pseudidiomarina maritima</name>
    <dbReference type="NCBI Taxonomy" id="519453"/>
    <lineage>
        <taxon>Bacteria</taxon>
        <taxon>Pseudomonadati</taxon>
        <taxon>Pseudomonadota</taxon>
        <taxon>Gammaproteobacteria</taxon>
        <taxon>Alteromonadales</taxon>
        <taxon>Idiomarinaceae</taxon>
        <taxon>Pseudidiomarina</taxon>
    </lineage>
</organism>
<dbReference type="EMBL" id="QGTT01000021">
    <property type="protein sequence ID" value="PWW09248.1"/>
    <property type="molecule type" value="Genomic_DNA"/>
</dbReference>
<evidence type="ECO:0000256" key="17">
    <source>
        <dbReference type="ARBA" id="ARBA00023237"/>
    </source>
</evidence>
<evidence type="ECO:0000256" key="14">
    <source>
        <dbReference type="ARBA" id="ARBA00022963"/>
    </source>
</evidence>
<dbReference type="PRINTS" id="PR01486">
    <property type="entry name" value="PHPHLIPASEA1"/>
</dbReference>
<comment type="function">
    <text evidence="20">Hydrolysis of phosphatidylcholine with phospholipase A2 (EC 3.1.1.4) and phospholipase A1 (EC 3.1.1.32) activities.</text>
</comment>
<evidence type="ECO:0000256" key="16">
    <source>
        <dbReference type="ARBA" id="ARBA00023136"/>
    </source>
</evidence>
<feature type="active site" description="Nucleophile" evidence="18">
    <location>
        <position position="189"/>
    </location>
</feature>
<dbReference type="InterPro" id="IPR036541">
    <property type="entry name" value="PLipase_A1_sf"/>
</dbReference>
<dbReference type="PANTHER" id="PTHR40457:SF1">
    <property type="entry name" value="PHOSPHOLIPASE A1"/>
    <property type="match status" value="1"/>
</dbReference>
<evidence type="ECO:0000256" key="18">
    <source>
        <dbReference type="PIRSR" id="PIRSR603187-1"/>
    </source>
</evidence>
<dbReference type="RefSeq" id="WP_110076816.1">
    <property type="nucleotide sequence ID" value="NZ_QGTT01000021.1"/>
</dbReference>
<dbReference type="Proteomes" id="UP000246964">
    <property type="component" value="Unassembled WGS sequence"/>
</dbReference>
<evidence type="ECO:0000256" key="12">
    <source>
        <dbReference type="ARBA" id="ARBA00022801"/>
    </source>
</evidence>
<evidence type="ECO:0000256" key="15">
    <source>
        <dbReference type="ARBA" id="ARBA00023098"/>
    </source>
</evidence>
<dbReference type="Pfam" id="PF02253">
    <property type="entry name" value="PLA1"/>
    <property type="match status" value="1"/>
</dbReference>
<evidence type="ECO:0000256" key="6">
    <source>
        <dbReference type="ARBA" id="ARBA00013278"/>
    </source>
</evidence>
<dbReference type="PANTHER" id="PTHR40457">
    <property type="entry name" value="PHOSPHOLIPASE A1"/>
    <property type="match status" value="1"/>
</dbReference>
<reference evidence="21 22" key="1">
    <citation type="submission" date="2018-05" db="EMBL/GenBank/DDBJ databases">
        <title>Freshwater and sediment microbial communities from various areas in North America, analyzing microbe dynamics in response to fracking.</title>
        <authorList>
            <person name="Lamendella R."/>
        </authorList>
    </citation>
    <scope>NUCLEOTIDE SEQUENCE [LARGE SCALE GENOMIC DNA]</scope>
    <source>
        <strain evidence="21 22">125B1</strain>
    </source>
</reference>
<keyword evidence="14 20" id="KW-0442">Lipid degradation</keyword>
<keyword evidence="12 20" id="KW-0378">Hydrolase</keyword>
<evidence type="ECO:0000256" key="13">
    <source>
        <dbReference type="ARBA" id="ARBA00022837"/>
    </source>
</evidence>